<evidence type="ECO:0000313" key="2">
    <source>
        <dbReference type="EMBL" id="KAL0925395.1"/>
    </source>
</evidence>
<reference evidence="2 3" key="1">
    <citation type="journal article" date="2024" name="Plant Biotechnol. J.">
        <title>Dendrobium thyrsiflorum genome and its molecular insights into genes involved in important horticultural traits.</title>
        <authorList>
            <person name="Chen B."/>
            <person name="Wang J.Y."/>
            <person name="Zheng P.J."/>
            <person name="Li K.L."/>
            <person name="Liang Y.M."/>
            <person name="Chen X.F."/>
            <person name="Zhang C."/>
            <person name="Zhao X."/>
            <person name="He X."/>
            <person name="Zhang G.Q."/>
            <person name="Liu Z.J."/>
            <person name="Xu Q."/>
        </authorList>
    </citation>
    <scope>NUCLEOTIDE SEQUENCE [LARGE SCALE GENOMIC DNA]</scope>
    <source>
        <strain evidence="2">GZMU011</strain>
    </source>
</reference>
<accession>A0ABD0VJY7</accession>
<sequence>MYDNAFIMKHKEFSTKSGRETVKADQYIICSTYALVLQHDASAEAAACCCGRNSGIGLGKKRRKRREKEEGDYGEVIILKRNVKLYLKSASPHSKSFPYLFLVSFLFSLHFLPISTLRFSGVRTNCGGSDDGLDQDPIVSSSRVIMVPGFSAIREHTGSGHDCNLVESFGGKPPGSEGPGHNCLPAVSFGSKTAVHHLALKADSEGMDDRPDQDPMVSSSRVIVFPGLLRFKVIGEHTSAGHDHNVVVSFGGKPPGSEGPGHNCLPTVSFHGKTTG</sequence>
<dbReference type="AlphaFoldDB" id="A0ABD0VJY7"/>
<proteinExistence type="predicted"/>
<feature type="region of interest" description="Disordered" evidence="1">
    <location>
        <begin position="256"/>
        <end position="276"/>
    </location>
</feature>
<organism evidence="2 3">
    <name type="scientific">Dendrobium thyrsiflorum</name>
    <name type="common">Pinecone-like raceme dendrobium</name>
    <name type="synonym">Orchid</name>
    <dbReference type="NCBI Taxonomy" id="117978"/>
    <lineage>
        <taxon>Eukaryota</taxon>
        <taxon>Viridiplantae</taxon>
        <taxon>Streptophyta</taxon>
        <taxon>Embryophyta</taxon>
        <taxon>Tracheophyta</taxon>
        <taxon>Spermatophyta</taxon>
        <taxon>Magnoliopsida</taxon>
        <taxon>Liliopsida</taxon>
        <taxon>Asparagales</taxon>
        <taxon>Orchidaceae</taxon>
        <taxon>Epidendroideae</taxon>
        <taxon>Malaxideae</taxon>
        <taxon>Dendrobiinae</taxon>
        <taxon>Dendrobium</taxon>
    </lineage>
</organism>
<dbReference type="Proteomes" id="UP001552299">
    <property type="component" value="Unassembled WGS sequence"/>
</dbReference>
<name>A0ABD0VJY7_DENTH</name>
<evidence type="ECO:0000313" key="3">
    <source>
        <dbReference type="Proteomes" id="UP001552299"/>
    </source>
</evidence>
<comment type="caution">
    <text evidence="2">The sequence shown here is derived from an EMBL/GenBank/DDBJ whole genome shotgun (WGS) entry which is preliminary data.</text>
</comment>
<keyword evidence="3" id="KW-1185">Reference proteome</keyword>
<protein>
    <submittedName>
        <fullName evidence="2">Uncharacterized protein</fullName>
    </submittedName>
</protein>
<gene>
    <name evidence="2" type="ORF">M5K25_003721</name>
</gene>
<dbReference type="EMBL" id="JANQDX010000004">
    <property type="protein sequence ID" value="KAL0925395.1"/>
    <property type="molecule type" value="Genomic_DNA"/>
</dbReference>
<evidence type="ECO:0000256" key="1">
    <source>
        <dbReference type="SAM" id="MobiDB-lite"/>
    </source>
</evidence>